<accession>A0A9P7C609</accession>
<dbReference type="AlphaFoldDB" id="A0A9P7C609"/>
<evidence type="ECO:0000256" key="1">
    <source>
        <dbReference type="SAM" id="SignalP"/>
    </source>
</evidence>
<evidence type="ECO:0000313" key="3">
    <source>
        <dbReference type="Proteomes" id="UP000717996"/>
    </source>
</evidence>
<gene>
    <name evidence="2" type="ORF">G6F51_010042</name>
</gene>
<keyword evidence="1" id="KW-0732">Signal</keyword>
<comment type="caution">
    <text evidence="2">The sequence shown here is derived from an EMBL/GenBank/DDBJ whole genome shotgun (WGS) entry which is preliminary data.</text>
</comment>
<dbReference type="Proteomes" id="UP000717996">
    <property type="component" value="Unassembled WGS sequence"/>
</dbReference>
<feature type="signal peptide" evidence="1">
    <location>
        <begin position="1"/>
        <end position="19"/>
    </location>
</feature>
<reference evidence="2" key="1">
    <citation type="journal article" date="2020" name="Microb. Genom.">
        <title>Genetic diversity of clinical and environmental Mucorales isolates obtained from an investigation of mucormycosis cases among solid organ transplant recipients.</title>
        <authorList>
            <person name="Nguyen M.H."/>
            <person name="Kaul D."/>
            <person name="Muto C."/>
            <person name="Cheng S.J."/>
            <person name="Richter R.A."/>
            <person name="Bruno V.M."/>
            <person name="Liu G."/>
            <person name="Beyhan S."/>
            <person name="Sundermann A.J."/>
            <person name="Mounaud S."/>
            <person name="Pasculle A.W."/>
            <person name="Nierman W.C."/>
            <person name="Driscoll E."/>
            <person name="Cumbie R."/>
            <person name="Clancy C.J."/>
            <person name="Dupont C.L."/>
        </authorList>
    </citation>
    <scope>NUCLEOTIDE SEQUENCE</scope>
    <source>
        <strain evidence="2">GL16</strain>
    </source>
</reference>
<dbReference type="EMBL" id="JAANIT010001979">
    <property type="protein sequence ID" value="KAG1537983.1"/>
    <property type="molecule type" value="Genomic_DNA"/>
</dbReference>
<evidence type="ECO:0000313" key="2">
    <source>
        <dbReference type="EMBL" id="KAG1537983.1"/>
    </source>
</evidence>
<protein>
    <submittedName>
        <fullName evidence="2">Uncharacterized protein</fullName>
    </submittedName>
</protein>
<feature type="chain" id="PRO_5040230599" evidence="1">
    <location>
        <begin position="20"/>
        <end position="92"/>
    </location>
</feature>
<name>A0A9P7C609_RHIOR</name>
<proteinExistence type="predicted"/>
<organism evidence="2 3">
    <name type="scientific">Rhizopus oryzae</name>
    <name type="common">Mucormycosis agent</name>
    <name type="synonym">Rhizopus arrhizus var. delemar</name>
    <dbReference type="NCBI Taxonomy" id="64495"/>
    <lineage>
        <taxon>Eukaryota</taxon>
        <taxon>Fungi</taxon>
        <taxon>Fungi incertae sedis</taxon>
        <taxon>Mucoromycota</taxon>
        <taxon>Mucoromycotina</taxon>
        <taxon>Mucoromycetes</taxon>
        <taxon>Mucorales</taxon>
        <taxon>Mucorineae</taxon>
        <taxon>Rhizopodaceae</taxon>
        <taxon>Rhizopus</taxon>
    </lineage>
</organism>
<sequence>MRLSLLFFGLSSVFMIASSLPLGSIGLEKRQAGGIGQGVGNSASGAGQGAGNAVGQVAGAAKGATDAIGKAADAAKGAANDLGQTASKLTSR</sequence>